<accession>A0A2M8WTM7</accession>
<reference evidence="4 5" key="1">
    <citation type="submission" date="2017-11" db="EMBL/GenBank/DDBJ databases">
        <title>Genomic Encyclopedia of Archaeal and Bacterial Type Strains, Phase II (KMG-II): From Individual Species to Whole Genera.</title>
        <authorList>
            <person name="Goeker M."/>
        </authorList>
    </citation>
    <scope>NUCLEOTIDE SEQUENCE [LARGE SCALE GENOMIC DNA]</scope>
    <source>
        <strain evidence="4 5">DSM 22413</strain>
    </source>
</reference>
<dbReference type="Gene3D" id="3.40.630.190">
    <property type="entry name" value="LCP protein"/>
    <property type="match status" value="1"/>
</dbReference>
<gene>
    <name evidence="4" type="ORF">CLV34_1722</name>
</gene>
<dbReference type="PANTHER" id="PTHR33392:SF6">
    <property type="entry name" value="POLYISOPRENYL-TEICHOIC ACID--PEPTIDOGLYCAN TEICHOIC ACID TRANSFERASE TAGU"/>
    <property type="match status" value="1"/>
</dbReference>
<sequence length="427" mass="44712">MARWVGLAAVAVLASAGGLSYGLARHFQGNVDTQNIDWLKEQAAAPRPDAARSPADPQDAAAGKDLNILVLGSDWRGGDNDTVTKDQALQGNAQRSDTAMVMHVAANRKRIDVVSIARDTMVALPSCQLDKKGAVRTVASSYAMFNEAFARGWDTAQAAGWDESKSFGAAAACTWQTVRDLTGIRLDDYVVVDFAGFDAMVDALGGVAVCVPQDVDDPQASHLELTAGWQTLQGKTAISWARTRHGIADGSDTARIGRQQALVGSLANTFFAQSYVTDTPKMLKFVDAVTRSLHTSSDLGSLSFMTGLGFSLRNLDTAAITFRTVPWGADPYDENRVVWQAAAAAALWDKIAHDKPLGDITTPKKSGTGATTSTAPSATPTPKRTGGAGATGGKRLVTGMEGTPLSAADLPTTKAQCDAALKAAGVG</sequence>
<proteinExistence type="inferred from homology"/>
<evidence type="ECO:0000313" key="5">
    <source>
        <dbReference type="Proteomes" id="UP000231586"/>
    </source>
</evidence>
<feature type="compositionally biased region" description="Low complexity" evidence="2">
    <location>
        <begin position="361"/>
        <end position="385"/>
    </location>
</feature>
<comment type="caution">
    <text evidence="4">The sequence shown here is derived from an EMBL/GenBank/DDBJ whole genome shotgun (WGS) entry which is preliminary data.</text>
</comment>
<name>A0A2M8WTM7_9MICO</name>
<evidence type="ECO:0000256" key="2">
    <source>
        <dbReference type="SAM" id="MobiDB-lite"/>
    </source>
</evidence>
<feature type="region of interest" description="Disordered" evidence="2">
    <location>
        <begin position="358"/>
        <end position="408"/>
    </location>
</feature>
<dbReference type="InterPro" id="IPR004474">
    <property type="entry name" value="LytR_CpsA_psr"/>
</dbReference>
<dbReference type="Proteomes" id="UP000231586">
    <property type="component" value="Unassembled WGS sequence"/>
</dbReference>
<evidence type="ECO:0000313" key="4">
    <source>
        <dbReference type="EMBL" id="PJI94234.1"/>
    </source>
</evidence>
<dbReference type="Pfam" id="PF03816">
    <property type="entry name" value="LytR_cpsA_psr"/>
    <property type="match status" value="1"/>
</dbReference>
<dbReference type="InterPro" id="IPR050922">
    <property type="entry name" value="LytR/CpsA/Psr_CW_biosynth"/>
</dbReference>
<comment type="similarity">
    <text evidence="1">Belongs to the LytR/CpsA/Psr (LCP) family.</text>
</comment>
<keyword evidence="5" id="KW-1185">Reference proteome</keyword>
<evidence type="ECO:0000259" key="3">
    <source>
        <dbReference type="Pfam" id="PF03816"/>
    </source>
</evidence>
<feature type="domain" description="Cell envelope-related transcriptional attenuator" evidence="3">
    <location>
        <begin position="95"/>
        <end position="269"/>
    </location>
</feature>
<dbReference type="EMBL" id="PGTZ01000007">
    <property type="protein sequence ID" value="PJI94234.1"/>
    <property type="molecule type" value="Genomic_DNA"/>
</dbReference>
<organism evidence="4 5">
    <name type="scientific">Luteimicrobium subarcticum</name>
    <dbReference type="NCBI Taxonomy" id="620910"/>
    <lineage>
        <taxon>Bacteria</taxon>
        <taxon>Bacillati</taxon>
        <taxon>Actinomycetota</taxon>
        <taxon>Actinomycetes</taxon>
        <taxon>Micrococcales</taxon>
        <taxon>Luteimicrobium</taxon>
    </lineage>
</organism>
<protein>
    <submittedName>
        <fullName evidence="4">LytR family transcriptional attenuator</fullName>
    </submittedName>
</protein>
<dbReference type="AlphaFoldDB" id="A0A2M8WTM7"/>
<dbReference type="PANTHER" id="PTHR33392">
    <property type="entry name" value="POLYISOPRENYL-TEICHOIC ACID--PEPTIDOGLYCAN TEICHOIC ACID TRANSFERASE TAGU"/>
    <property type="match status" value="1"/>
</dbReference>
<evidence type="ECO:0000256" key="1">
    <source>
        <dbReference type="ARBA" id="ARBA00006068"/>
    </source>
</evidence>
<dbReference type="NCBIfam" id="TIGR00350">
    <property type="entry name" value="lytR_cpsA_psr"/>
    <property type="match status" value="1"/>
</dbReference>